<dbReference type="InterPro" id="IPR035980">
    <property type="entry name" value="Ribosomal_bS6_sf"/>
</dbReference>
<comment type="caution">
    <text evidence="10">The sequence shown here is derived from an EMBL/GenBank/DDBJ whole genome shotgun (WGS) entry which is preliminary data.</text>
</comment>
<dbReference type="HAMAP" id="MF_00270">
    <property type="entry name" value="Ribosomal_bS18"/>
    <property type="match status" value="1"/>
</dbReference>
<dbReference type="Pfam" id="PF01250">
    <property type="entry name" value="Ribosomal_S6"/>
    <property type="match status" value="1"/>
</dbReference>
<dbReference type="EMBL" id="JAPDRN010000049">
    <property type="protein sequence ID" value="KAJ9633091.1"/>
    <property type="molecule type" value="Genomic_DNA"/>
</dbReference>
<keyword evidence="5 8" id="KW-0689">Ribosomal protein</keyword>
<reference evidence="10" key="1">
    <citation type="submission" date="2022-10" db="EMBL/GenBank/DDBJ databases">
        <title>Culturing micro-colonial fungi from biological soil crusts in the Mojave desert and describing Neophaeococcomyces mojavensis, and introducing the new genera and species Taxawa tesnikishii.</title>
        <authorList>
            <person name="Kurbessoian T."/>
            <person name="Stajich J.E."/>
        </authorList>
    </citation>
    <scope>NUCLEOTIDE SEQUENCE</scope>
    <source>
        <strain evidence="10">TK_35</strain>
    </source>
</reference>
<comment type="similarity">
    <text evidence="2">Belongs to the bacterial ribosomal protein bS6 family.</text>
</comment>
<dbReference type="InterPro" id="IPR018275">
    <property type="entry name" value="Ribosomal_bS18_CS"/>
</dbReference>
<evidence type="ECO:0000256" key="8">
    <source>
        <dbReference type="RuleBase" id="RU003910"/>
    </source>
</evidence>
<dbReference type="CDD" id="cd00473">
    <property type="entry name" value="bS6"/>
    <property type="match status" value="1"/>
</dbReference>
<comment type="similarity">
    <text evidence="1 8">Belongs to the bacterial ribosomal protein bS18 family.</text>
</comment>
<dbReference type="AlphaFoldDB" id="A0AA39CY04"/>
<dbReference type="PROSITE" id="PS00057">
    <property type="entry name" value="RIBOSOMAL_S18"/>
    <property type="match status" value="1"/>
</dbReference>
<dbReference type="GO" id="GO:0022627">
    <property type="term" value="C:cytosolic small ribosomal subunit"/>
    <property type="evidence" value="ECO:0007669"/>
    <property type="project" value="TreeGrafter"/>
</dbReference>
<dbReference type="InterPro" id="IPR001648">
    <property type="entry name" value="Ribosomal_bS18"/>
</dbReference>
<accession>A0AA39CY04</accession>
<dbReference type="InterPro" id="IPR036870">
    <property type="entry name" value="Ribosomal_bS18_sf"/>
</dbReference>
<keyword evidence="6 8" id="KW-0687">Ribonucleoprotein</keyword>
<evidence type="ECO:0000256" key="7">
    <source>
        <dbReference type="ARBA" id="ARBA00035264"/>
    </source>
</evidence>
<keyword evidence="4" id="KW-0694">RNA-binding</keyword>
<dbReference type="GO" id="GO:0003735">
    <property type="term" value="F:structural constituent of ribosome"/>
    <property type="evidence" value="ECO:0007669"/>
    <property type="project" value="InterPro"/>
</dbReference>
<feature type="region of interest" description="Disordered" evidence="9">
    <location>
        <begin position="101"/>
        <end position="139"/>
    </location>
</feature>
<evidence type="ECO:0000313" key="10">
    <source>
        <dbReference type="EMBL" id="KAJ9633091.1"/>
    </source>
</evidence>
<dbReference type="NCBIfam" id="TIGR00165">
    <property type="entry name" value="S18"/>
    <property type="match status" value="1"/>
</dbReference>
<dbReference type="PANTHER" id="PTHR21011:SF1">
    <property type="entry name" value="SMALL RIBOSOMAL SUBUNIT PROTEIN BS6M"/>
    <property type="match status" value="1"/>
</dbReference>
<evidence type="ECO:0000256" key="2">
    <source>
        <dbReference type="ARBA" id="ARBA00009512"/>
    </source>
</evidence>
<dbReference type="SUPFAM" id="SSF54995">
    <property type="entry name" value="Ribosomal protein S6"/>
    <property type="match status" value="1"/>
</dbReference>
<evidence type="ECO:0000256" key="9">
    <source>
        <dbReference type="SAM" id="MobiDB-lite"/>
    </source>
</evidence>
<dbReference type="GO" id="GO:0006412">
    <property type="term" value="P:translation"/>
    <property type="evidence" value="ECO:0007669"/>
    <property type="project" value="InterPro"/>
</dbReference>
<dbReference type="GO" id="GO:0070181">
    <property type="term" value="F:small ribosomal subunit rRNA binding"/>
    <property type="evidence" value="ECO:0007669"/>
    <property type="project" value="TreeGrafter"/>
</dbReference>
<evidence type="ECO:0000256" key="4">
    <source>
        <dbReference type="ARBA" id="ARBA00022884"/>
    </source>
</evidence>
<dbReference type="InterPro" id="IPR020814">
    <property type="entry name" value="Ribosomal_S6_plastid/chlpt"/>
</dbReference>
<evidence type="ECO:0000256" key="3">
    <source>
        <dbReference type="ARBA" id="ARBA00022730"/>
    </source>
</evidence>
<name>A0AA39CY04_9EURO</name>
<feature type="compositionally biased region" description="Basic and acidic residues" evidence="9">
    <location>
        <begin position="105"/>
        <end position="124"/>
    </location>
</feature>
<proteinExistence type="inferred from homology"/>
<dbReference type="Pfam" id="PF01084">
    <property type="entry name" value="Ribosomal_S18"/>
    <property type="match status" value="1"/>
</dbReference>
<organism evidence="10">
    <name type="scientific">Knufia peltigerae</name>
    <dbReference type="NCBI Taxonomy" id="1002370"/>
    <lineage>
        <taxon>Eukaryota</taxon>
        <taxon>Fungi</taxon>
        <taxon>Dikarya</taxon>
        <taxon>Ascomycota</taxon>
        <taxon>Pezizomycotina</taxon>
        <taxon>Eurotiomycetes</taxon>
        <taxon>Chaetothyriomycetidae</taxon>
        <taxon>Chaetothyriales</taxon>
        <taxon>Trichomeriaceae</taxon>
        <taxon>Knufia</taxon>
    </lineage>
</organism>
<keyword evidence="3" id="KW-0699">rRNA-binding</keyword>
<dbReference type="InterPro" id="IPR000529">
    <property type="entry name" value="Ribosomal_bS6"/>
</dbReference>
<gene>
    <name evidence="10" type="ORF">H2204_007236</name>
</gene>
<evidence type="ECO:0000256" key="5">
    <source>
        <dbReference type="ARBA" id="ARBA00022980"/>
    </source>
</evidence>
<protein>
    <recommendedName>
        <fullName evidence="7">Small ribosomal subunit protein bS18m</fullName>
    </recommendedName>
</protein>
<dbReference type="FunFam" id="4.10.640.10:FF:000001">
    <property type="entry name" value="30S ribosomal protein S18"/>
    <property type="match status" value="1"/>
</dbReference>
<dbReference type="HAMAP" id="MF_00360">
    <property type="entry name" value="Ribosomal_bS6"/>
    <property type="match status" value="1"/>
</dbReference>
<dbReference type="NCBIfam" id="TIGR00166">
    <property type="entry name" value="S6"/>
    <property type="match status" value="1"/>
</dbReference>
<dbReference type="PRINTS" id="PR00974">
    <property type="entry name" value="RIBOSOMALS18"/>
</dbReference>
<sequence>MSRHYEIVFMVHPDQSEQVPAMIERYKSLVENGNGTIHRLEDWGRRQLAYPIQNLVKAHYVLLNIEVDQAVLTELTESFRFNDAVLRNLVIKRDEADTEQSLIMKSKDEKGDKPERGERRRRDDEEGETTPAADNDAGDDAASFFRRRKFCKFTAEGVKEIDYKDLNTLRQYLTENGKIVPSRVTGTKSKYQRQLATAVKRARFLALIPYTDNHDV</sequence>
<dbReference type="Gene3D" id="3.30.70.60">
    <property type="match status" value="1"/>
</dbReference>
<dbReference type="PANTHER" id="PTHR21011">
    <property type="entry name" value="MITOCHONDRIAL 28S RIBOSOMAL PROTEIN S6"/>
    <property type="match status" value="1"/>
</dbReference>
<dbReference type="InterPro" id="IPR014717">
    <property type="entry name" value="Transl_elong_EF1B/ribsomal_bS6"/>
</dbReference>
<dbReference type="FunFam" id="3.30.70.60:FF:000003">
    <property type="entry name" value="30S ribosomal protein S6"/>
    <property type="match status" value="1"/>
</dbReference>
<dbReference type="Gene3D" id="4.10.640.10">
    <property type="entry name" value="Ribosomal protein S18"/>
    <property type="match status" value="1"/>
</dbReference>
<evidence type="ECO:0000256" key="1">
    <source>
        <dbReference type="ARBA" id="ARBA00005589"/>
    </source>
</evidence>
<evidence type="ECO:0000256" key="6">
    <source>
        <dbReference type="ARBA" id="ARBA00023274"/>
    </source>
</evidence>
<dbReference type="SUPFAM" id="SSF46911">
    <property type="entry name" value="Ribosomal protein S18"/>
    <property type="match status" value="1"/>
</dbReference>